<dbReference type="Pfam" id="PF01764">
    <property type="entry name" value="Lipase_3"/>
    <property type="match status" value="1"/>
</dbReference>
<name>W7TEW8_9STRA</name>
<dbReference type="EMBL" id="AZIL01002280">
    <property type="protein sequence ID" value="EWM22078.1"/>
    <property type="molecule type" value="Genomic_DNA"/>
</dbReference>
<dbReference type="SUPFAM" id="SSF53474">
    <property type="entry name" value="alpha/beta-Hydrolases"/>
    <property type="match status" value="1"/>
</dbReference>
<dbReference type="PANTHER" id="PTHR45856:SF25">
    <property type="entry name" value="FUNGAL LIPASE-LIKE DOMAIN-CONTAINING PROTEIN"/>
    <property type="match status" value="1"/>
</dbReference>
<dbReference type="GO" id="GO:0006629">
    <property type="term" value="P:lipid metabolic process"/>
    <property type="evidence" value="ECO:0007669"/>
    <property type="project" value="InterPro"/>
</dbReference>
<evidence type="ECO:0000259" key="2">
    <source>
        <dbReference type="Pfam" id="PF01764"/>
    </source>
</evidence>
<feature type="region of interest" description="Disordered" evidence="1">
    <location>
        <begin position="402"/>
        <end position="424"/>
    </location>
</feature>
<keyword evidence="4" id="KW-1185">Reference proteome</keyword>
<dbReference type="InterPro" id="IPR051218">
    <property type="entry name" value="Sec_MonoDiacylglyc_Lipase"/>
</dbReference>
<proteinExistence type="predicted"/>
<comment type="caution">
    <text evidence="3">The sequence shown here is derived from an EMBL/GenBank/DDBJ whole genome shotgun (WGS) entry which is preliminary data.</text>
</comment>
<dbReference type="AlphaFoldDB" id="W7TEW8"/>
<organism evidence="3 4">
    <name type="scientific">Nannochloropsis gaditana</name>
    <dbReference type="NCBI Taxonomy" id="72520"/>
    <lineage>
        <taxon>Eukaryota</taxon>
        <taxon>Sar</taxon>
        <taxon>Stramenopiles</taxon>
        <taxon>Ochrophyta</taxon>
        <taxon>Eustigmatophyceae</taxon>
        <taxon>Eustigmatales</taxon>
        <taxon>Monodopsidaceae</taxon>
        <taxon>Nannochloropsis</taxon>
    </lineage>
</organism>
<feature type="compositionally biased region" description="Basic and acidic residues" evidence="1">
    <location>
        <begin position="402"/>
        <end position="412"/>
    </location>
</feature>
<feature type="domain" description="Fungal lipase-type" evidence="2">
    <location>
        <begin position="159"/>
        <end position="297"/>
    </location>
</feature>
<dbReference type="Gene3D" id="3.40.50.1820">
    <property type="entry name" value="alpha/beta hydrolase"/>
    <property type="match status" value="1"/>
</dbReference>
<dbReference type="CDD" id="cd00519">
    <property type="entry name" value="Lipase_3"/>
    <property type="match status" value="1"/>
</dbReference>
<evidence type="ECO:0000313" key="4">
    <source>
        <dbReference type="Proteomes" id="UP000019335"/>
    </source>
</evidence>
<accession>W7TEW8</accession>
<reference evidence="3 4" key="1">
    <citation type="journal article" date="2014" name="Mol. Plant">
        <title>Chromosome Scale Genome Assembly and Transcriptome Profiling of Nannochloropsis gaditana in Nitrogen Depletion.</title>
        <authorList>
            <person name="Corteggiani Carpinelli E."/>
            <person name="Telatin A."/>
            <person name="Vitulo N."/>
            <person name="Forcato C."/>
            <person name="D'Angelo M."/>
            <person name="Schiavon R."/>
            <person name="Vezzi A."/>
            <person name="Giacometti G.M."/>
            <person name="Morosinotto T."/>
            <person name="Valle G."/>
        </authorList>
    </citation>
    <scope>NUCLEOTIDE SEQUENCE [LARGE SCALE GENOMIC DNA]</scope>
    <source>
        <strain evidence="3 4">B-31</strain>
    </source>
</reference>
<gene>
    <name evidence="3" type="ORF">Naga_100039g12</name>
</gene>
<dbReference type="OrthoDB" id="426718at2759"/>
<dbReference type="Proteomes" id="UP000019335">
    <property type="component" value="Unassembled WGS sequence"/>
</dbReference>
<sequence length="424" mass="48221">MTVEMELARPGLLTSPHPLRHTMNYVQTLLPFLSHRSEAEQQKCLMSLKLSQRFLCTVYFCFILPWIQAWDAPIHQEDTTLNARTATSFRPQSNLIQREYGYNETMARHFVDLCGCAYCCIRGCDTCWTYPALNVTEVHSRVLDGHGFVGLDAPQNVVYIVFTGTDPLAVQNYFDDLDFIPVEFPGCEGCWVHRGFYHTYLGLRDQVLDTLAVFSHDHPSAKLHITGHSLGGAMAVFAALELIHSLGLRVQTLYTFGQPRVGNAAFQTFLHEALSLSSCAHFRITQHRDPIVHLPPTFVPSRSMGFQHEPQEVFYPCGVLRGNITKMSGTESNKTFNPWNSSVSDPESCQYIVCDPVEGEDPRGSDRFRVDLNFVDHVTYLGFPFTANYMLCDLFQMKDKENSRHMRSRGDQEVQTEELLRSTQ</sequence>
<dbReference type="InterPro" id="IPR002921">
    <property type="entry name" value="Fungal_lipase-type"/>
</dbReference>
<dbReference type="PANTHER" id="PTHR45856">
    <property type="entry name" value="ALPHA/BETA-HYDROLASES SUPERFAMILY PROTEIN"/>
    <property type="match status" value="1"/>
</dbReference>
<evidence type="ECO:0000313" key="3">
    <source>
        <dbReference type="EMBL" id="EWM22078.1"/>
    </source>
</evidence>
<dbReference type="InterPro" id="IPR029058">
    <property type="entry name" value="AB_hydrolase_fold"/>
</dbReference>
<protein>
    <submittedName>
        <fullName evidence="3">Lipase family protein</fullName>
    </submittedName>
</protein>
<evidence type="ECO:0000256" key="1">
    <source>
        <dbReference type="SAM" id="MobiDB-lite"/>
    </source>
</evidence>